<dbReference type="Gene3D" id="2.130.10.10">
    <property type="entry name" value="YVTN repeat-like/Quinoprotein amine dehydrogenase"/>
    <property type="match status" value="1"/>
</dbReference>
<feature type="non-terminal residue" evidence="1">
    <location>
        <position position="489"/>
    </location>
</feature>
<protein>
    <submittedName>
        <fullName evidence="1">Uncharacterized protein</fullName>
    </submittedName>
</protein>
<evidence type="ECO:0000313" key="2">
    <source>
        <dbReference type="Proteomes" id="UP001057375"/>
    </source>
</evidence>
<comment type="caution">
    <text evidence="1">The sequence shown here is derived from an EMBL/GenBank/DDBJ whole genome shotgun (WGS) entry which is preliminary data.</text>
</comment>
<dbReference type="EMBL" id="BQXS01000002">
    <property type="protein sequence ID" value="GKT27343.1"/>
    <property type="molecule type" value="Genomic_DNA"/>
</dbReference>
<evidence type="ECO:0000313" key="1">
    <source>
        <dbReference type="EMBL" id="GKT27343.1"/>
    </source>
</evidence>
<organism evidence="1 2">
    <name type="scientific">Aduncisulcus paluster</name>
    <dbReference type="NCBI Taxonomy" id="2918883"/>
    <lineage>
        <taxon>Eukaryota</taxon>
        <taxon>Metamonada</taxon>
        <taxon>Carpediemonas-like organisms</taxon>
        <taxon>Aduncisulcus</taxon>
    </lineage>
</organism>
<gene>
    <name evidence="1" type="ORF">ADUPG1_000006</name>
</gene>
<dbReference type="InterPro" id="IPR015943">
    <property type="entry name" value="WD40/YVTN_repeat-like_dom_sf"/>
</dbReference>
<sequence length="489" mass="53506">MITRKLRIEGLGALPKNIMRYIVENSSDLANITARIDQCGCGILVCKRMVFIWSAVVIPDTTGVRKVTDAKVAKLILPEGEKTISDFVFLDSQYDLPSEVFIVTIKGSILYYNSCKAGTELLPLTSNTNCSTKSIWSALDKNGKKIEHIGEEWVTAAYFVPCNTDPVILIGTSREQLFSFHIKKKESIKDSHRFTMFGQASKYTLLHSTLIQKEKGTSFAGKAFAFIKNMISKKIDPKHILKFILYPYSVTTSTNPDEFALIVVTSTSISSFSFSSEKKTLFDVISERKRIDLYEEGEGRILSAVEGSNNQIILFCEENNPFLEESSLIHPLKVLSIDSFSLAVLSHPNNPISIPHAPPVPLSLSTISHNRVKASSYPILLSPNHINEAFLLSSSSEKPSASRLGSVSITSASSRKKALGAFQTRNSLATLSVPTDNRAPSAPTSLPGSILGAGTFSPHTIRMRPNLAFSVVPSSVLLILVDGPSTKSV</sequence>
<accession>A0ABQ5K441</accession>
<name>A0ABQ5K441_9EUKA</name>
<proteinExistence type="predicted"/>
<keyword evidence="2" id="KW-1185">Reference proteome</keyword>
<dbReference type="Proteomes" id="UP001057375">
    <property type="component" value="Unassembled WGS sequence"/>
</dbReference>
<reference evidence="1" key="1">
    <citation type="submission" date="2022-03" db="EMBL/GenBank/DDBJ databases">
        <title>Draft genome sequence of Aduncisulcus paluster, a free-living microaerophilic Fornicata.</title>
        <authorList>
            <person name="Yuyama I."/>
            <person name="Kume K."/>
            <person name="Tamura T."/>
            <person name="Inagaki Y."/>
            <person name="Hashimoto T."/>
        </authorList>
    </citation>
    <scope>NUCLEOTIDE SEQUENCE</scope>
    <source>
        <strain evidence="1">NY0171</strain>
    </source>
</reference>